<evidence type="ECO:0000313" key="7">
    <source>
        <dbReference type="Proteomes" id="UP000564573"/>
    </source>
</evidence>
<organism evidence="6 7">
    <name type="scientific">Prauserella sediminis</name>
    <dbReference type="NCBI Taxonomy" id="577680"/>
    <lineage>
        <taxon>Bacteria</taxon>
        <taxon>Bacillati</taxon>
        <taxon>Actinomycetota</taxon>
        <taxon>Actinomycetes</taxon>
        <taxon>Pseudonocardiales</taxon>
        <taxon>Pseudonocardiaceae</taxon>
        <taxon>Prauserella</taxon>
        <taxon>Prauserella salsuginis group</taxon>
    </lineage>
</organism>
<feature type="domain" description="HTH iclR-type" evidence="4">
    <location>
        <begin position="8"/>
        <end position="69"/>
    </location>
</feature>
<evidence type="ECO:0000256" key="1">
    <source>
        <dbReference type="ARBA" id="ARBA00023015"/>
    </source>
</evidence>
<dbReference type="Gene3D" id="3.30.450.40">
    <property type="match status" value="1"/>
</dbReference>
<dbReference type="Pfam" id="PF09339">
    <property type="entry name" value="HTH_IclR"/>
    <property type="match status" value="1"/>
</dbReference>
<dbReference type="GO" id="GO:0045892">
    <property type="term" value="P:negative regulation of DNA-templated transcription"/>
    <property type="evidence" value="ECO:0007669"/>
    <property type="project" value="TreeGrafter"/>
</dbReference>
<keyword evidence="2 6" id="KW-0238">DNA-binding</keyword>
<dbReference type="InterPro" id="IPR036390">
    <property type="entry name" value="WH_DNA-bd_sf"/>
</dbReference>
<evidence type="ECO:0000259" key="5">
    <source>
        <dbReference type="PROSITE" id="PS51078"/>
    </source>
</evidence>
<keyword evidence="7" id="KW-1185">Reference proteome</keyword>
<evidence type="ECO:0000313" key="6">
    <source>
        <dbReference type="EMBL" id="MBB3664091.1"/>
    </source>
</evidence>
<dbReference type="Proteomes" id="UP000564573">
    <property type="component" value="Unassembled WGS sequence"/>
</dbReference>
<accession>A0A839XMX2</accession>
<dbReference type="PROSITE" id="PS51077">
    <property type="entry name" value="HTH_ICLR"/>
    <property type="match status" value="1"/>
</dbReference>
<dbReference type="InterPro" id="IPR029016">
    <property type="entry name" value="GAF-like_dom_sf"/>
</dbReference>
<dbReference type="AlphaFoldDB" id="A0A839XMX2"/>
<dbReference type="PANTHER" id="PTHR30136:SF24">
    <property type="entry name" value="HTH-TYPE TRANSCRIPTIONAL REPRESSOR ALLR"/>
    <property type="match status" value="1"/>
</dbReference>
<dbReference type="PROSITE" id="PS51078">
    <property type="entry name" value="ICLR_ED"/>
    <property type="match status" value="1"/>
</dbReference>
<dbReference type="EMBL" id="JACIBS010000001">
    <property type="protein sequence ID" value="MBB3664091.1"/>
    <property type="molecule type" value="Genomic_DNA"/>
</dbReference>
<dbReference type="RefSeq" id="WP_183783596.1">
    <property type="nucleotide sequence ID" value="NZ_JACIBS010000001.1"/>
</dbReference>
<dbReference type="InterPro" id="IPR005471">
    <property type="entry name" value="Tscrpt_reg_IclR_N"/>
</dbReference>
<dbReference type="SUPFAM" id="SSF46785">
    <property type="entry name" value="Winged helix' DNA-binding domain"/>
    <property type="match status" value="1"/>
</dbReference>
<dbReference type="Gene3D" id="1.10.10.10">
    <property type="entry name" value="Winged helix-like DNA-binding domain superfamily/Winged helix DNA-binding domain"/>
    <property type="match status" value="1"/>
</dbReference>
<dbReference type="Pfam" id="PF01614">
    <property type="entry name" value="IclR_C"/>
    <property type="match status" value="1"/>
</dbReference>
<dbReference type="InterPro" id="IPR014757">
    <property type="entry name" value="Tscrpt_reg_IclR_C"/>
</dbReference>
<reference evidence="6 7" key="1">
    <citation type="submission" date="2020-08" db="EMBL/GenBank/DDBJ databases">
        <title>Sequencing the genomes of 1000 actinobacteria strains.</title>
        <authorList>
            <person name="Klenk H.-P."/>
        </authorList>
    </citation>
    <scope>NUCLEOTIDE SEQUENCE [LARGE SCALE GENOMIC DNA]</scope>
    <source>
        <strain evidence="6 7">DSM 45267</strain>
    </source>
</reference>
<dbReference type="InterPro" id="IPR050707">
    <property type="entry name" value="HTH_MetabolicPath_Reg"/>
</dbReference>
<dbReference type="GO" id="GO:0003700">
    <property type="term" value="F:DNA-binding transcription factor activity"/>
    <property type="evidence" value="ECO:0007669"/>
    <property type="project" value="TreeGrafter"/>
</dbReference>
<keyword evidence="1" id="KW-0805">Transcription regulation</keyword>
<gene>
    <name evidence="6" type="ORF">FB384_002995</name>
</gene>
<evidence type="ECO:0000256" key="2">
    <source>
        <dbReference type="ARBA" id="ARBA00023125"/>
    </source>
</evidence>
<proteinExistence type="predicted"/>
<name>A0A839XMX2_9PSEU</name>
<sequence length="251" mass="26989">MPRVATGESVLARVVRIIEVFTSGRRSLTITEIARAAELPVPTTSRLVAELVGHGFLVRDSSGHVRIGMRLWELAHRASPALSLREAAMPFLEDVHHAVGHHVQLSVLDRDEVLCVERLSAPGAIINFTEIAGRLPPHASSSGVLLAAHSSPEFQQRILDRPLHRYTEHTIGDADTLRQALAAARRSGYVISEGHIHVDATSVAVPIRGSEDAVVAALSVIVPRSTDAFALVPVLRTAARALSRALGTSNH</sequence>
<keyword evidence="3" id="KW-0804">Transcription</keyword>
<evidence type="ECO:0000259" key="4">
    <source>
        <dbReference type="PROSITE" id="PS51077"/>
    </source>
</evidence>
<dbReference type="SMART" id="SM00346">
    <property type="entry name" value="HTH_ICLR"/>
    <property type="match status" value="1"/>
</dbReference>
<comment type="caution">
    <text evidence="6">The sequence shown here is derived from an EMBL/GenBank/DDBJ whole genome shotgun (WGS) entry which is preliminary data.</text>
</comment>
<dbReference type="PANTHER" id="PTHR30136">
    <property type="entry name" value="HELIX-TURN-HELIX TRANSCRIPTIONAL REGULATOR, ICLR FAMILY"/>
    <property type="match status" value="1"/>
</dbReference>
<feature type="domain" description="IclR-ED" evidence="5">
    <location>
        <begin position="70"/>
        <end position="248"/>
    </location>
</feature>
<dbReference type="SUPFAM" id="SSF55781">
    <property type="entry name" value="GAF domain-like"/>
    <property type="match status" value="1"/>
</dbReference>
<dbReference type="InterPro" id="IPR036388">
    <property type="entry name" value="WH-like_DNA-bd_sf"/>
</dbReference>
<dbReference type="GO" id="GO:0003677">
    <property type="term" value="F:DNA binding"/>
    <property type="evidence" value="ECO:0007669"/>
    <property type="project" value="UniProtKB-KW"/>
</dbReference>
<evidence type="ECO:0000256" key="3">
    <source>
        <dbReference type="ARBA" id="ARBA00023163"/>
    </source>
</evidence>
<protein>
    <submittedName>
        <fullName evidence="6">DNA-binding IclR family transcriptional regulator</fullName>
    </submittedName>
</protein>